<keyword evidence="1" id="KW-0732">Signal</keyword>
<evidence type="ECO:0000313" key="3">
    <source>
        <dbReference type="Proteomes" id="UP000541535"/>
    </source>
</evidence>
<comment type="caution">
    <text evidence="2">The sequence shown here is derived from an EMBL/GenBank/DDBJ whole genome shotgun (WGS) entry which is preliminary data.</text>
</comment>
<evidence type="ECO:0000313" key="2">
    <source>
        <dbReference type="EMBL" id="MBB3122218.1"/>
    </source>
</evidence>
<protein>
    <recommendedName>
        <fullName evidence="4">Lipoprotein</fullName>
    </recommendedName>
</protein>
<feature type="chain" id="PRO_5031514565" description="Lipoprotein" evidence="1">
    <location>
        <begin position="20"/>
        <end position="221"/>
    </location>
</feature>
<feature type="signal peptide" evidence="1">
    <location>
        <begin position="1"/>
        <end position="19"/>
    </location>
</feature>
<dbReference type="Proteomes" id="UP000541535">
    <property type="component" value="Unassembled WGS sequence"/>
</dbReference>
<dbReference type="EMBL" id="JACHXD010000025">
    <property type="protein sequence ID" value="MBB3122218.1"/>
    <property type="molecule type" value="Genomic_DNA"/>
</dbReference>
<sequence>MDVKAAAALMAACALAGCAMPYSPVPVATNFPNTEQPKLQAAAHWDVIARHVQQTLSNDLKKASPRPFYVPEPKANASEFEQALTSHIITSLVNAGHTVSLTPAGALKVDLKVQAVTFAANRPQYRYRGEATALATGLWVLSDIDPTVGAVGTVAALDTYSWFRAKFAPGATPKTEVIVTVSVTDQYRYLARTSSAYYVADADAALYNGALVKEYKLRGDR</sequence>
<dbReference type="RefSeq" id="WP_183443877.1">
    <property type="nucleotide sequence ID" value="NZ_JACHXD010000025.1"/>
</dbReference>
<reference evidence="2 3" key="1">
    <citation type="submission" date="2020-08" db="EMBL/GenBank/DDBJ databases">
        <title>Genomic Encyclopedia of Type Strains, Phase III (KMG-III): the genomes of soil and plant-associated and newly described type strains.</title>
        <authorList>
            <person name="Whitman W."/>
        </authorList>
    </citation>
    <scope>NUCLEOTIDE SEQUENCE [LARGE SCALE GENOMIC DNA]</scope>
    <source>
        <strain evidence="2 3">CECT 8897</strain>
    </source>
</reference>
<evidence type="ECO:0000256" key="1">
    <source>
        <dbReference type="SAM" id="SignalP"/>
    </source>
</evidence>
<proteinExistence type="predicted"/>
<gene>
    <name evidence="2" type="ORF">FHS03_005315</name>
</gene>
<accession>A0A7W5BFK8</accession>
<name>A0A7W5BFK8_9BURK</name>
<keyword evidence="3" id="KW-1185">Reference proteome</keyword>
<organism evidence="2 3">
    <name type="scientific">Pseudoduganella violacea</name>
    <dbReference type="NCBI Taxonomy" id="1715466"/>
    <lineage>
        <taxon>Bacteria</taxon>
        <taxon>Pseudomonadati</taxon>
        <taxon>Pseudomonadota</taxon>
        <taxon>Betaproteobacteria</taxon>
        <taxon>Burkholderiales</taxon>
        <taxon>Oxalobacteraceae</taxon>
        <taxon>Telluria group</taxon>
        <taxon>Pseudoduganella</taxon>
    </lineage>
</organism>
<dbReference type="PROSITE" id="PS51257">
    <property type="entry name" value="PROKAR_LIPOPROTEIN"/>
    <property type="match status" value="1"/>
</dbReference>
<evidence type="ECO:0008006" key="4">
    <source>
        <dbReference type="Google" id="ProtNLM"/>
    </source>
</evidence>
<dbReference type="AlphaFoldDB" id="A0A7W5BFK8"/>